<evidence type="ECO:0000256" key="3">
    <source>
        <dbReference type="ARBA" id="ARBA00022989"/>
    </source>
</evidence>
<organism evidence="7 8">
    <name type="scientific">Polyplosphaeria fusca</name>
    <dbReference type="NCBI Taxonomy" id="682080"/>
    <lineage>
        <taxon>Eukaryota</taxon>
        <taxon>Fungi</taxon>
        <taxon>Dikarya</taxon>
        <taxon>Ascomycota</taxon>
        <taxon>Pezizomycotina</taxon>
        <taxon>Dothideomycetes</taxon>
        <taxon>Pleosporomycetidae</taxon>
        <taxon>Pleosporales</taxon>
        <taxon>Tetraplosphaeriaceae</taxon>
        <taxon>Polyplosphaeria</taxon>
    </lineage>
</organism>
<feature type="transmembrane region" description="Helical" evidence="6">
    <location>
        <begin position="458"/>
        <end position="476"/>
    </location>
</feature>
<comment type="subcellular location">
    <subcellularLocation>
        <location evidence="1">Membrane</location>
        <topology evidence="1">Multi-pass membrane protein</topology>
    </subcellularLocation>
</comment>
<dbReference type="EMBL" id="ML996272">
    <property type="protein sequence ID" value="KAF2728631.1"/>
    <property type="molecule type" value="Genomic_DNA"/>
</dbReference>
<dbReference type="GO" id="GO:0016020">
    <property type="term" value="C:membrane"/>
    <property type="evidence" value="ECO:0007669"/>
    <property type="project" value="UniProtKB-SubCell"/>
</dbReference>
<dbReference type="SUPFAM" id="SSF144083">
    <property type="entry name" value="Magnesium transport protein CorA, transmembrane region"/>
    <property type="match status" value="1"/>
</dbReference>
<name>A0A9P4QPJ6_9PLEO</name>
<dbReference type="AlphaFoldDB" id="A0A9P4QPJ6"/>
<dbReference type="Gene3D" id="1.20.58.340">
    <property type="entry name" value="Magnesium transport protein CorA, transmembrane region"/>
    <property type="match status" value="1"/>
</dbReference>
<evidence type="ECO:0000313" key="8">
    <source>
        <dbReference type="Proteomes" id="UP000799444"/>
    </source>
</evidence>
<keyword evidence="4 6" id="KW-0472">Membrane</keyword>
<dbReference type="Proteomes" id="UP000799444">
    <property type="component" value="Unassembled WGS sequence"/>
</dbReference>
<proteinExistence type="predicted"/>
<gene>
    <name evidence="7" type="ORF">EJ04DRAFT_556623</name>
</gene>
<evidence type="ECO:0000256" key="1">
    <source>
        <dbReference type="ARBA" id="ARBA00004141"/>
    </source>
</evidence>
<evidence type="ECO:0000256" key="4">
    <source>
        <dbReference type="ARBA" id="ARBA00023136"/>
    </source>
</evidence>
<evidence type="ECO:0008006" key="9">
    <source>
        <dbReference type="Google" id="ProtNLM"/>
    </source>
</evidence>
<dbReference type="OrthoDB" id="1046782at2759"/>
<comment type="caution">
    <text evidence="7">The sequence shown here is derived from an EMBL/GenBank/DDBJ whole genome shotgun (WGS) entry which is preliminary data.</text>
</comment>
<dbReference type="InterPro" id="IPR045863">
    <property type="entry name" value="CorA_TM1_TM2"/>
</dbReference>
<protein>
    <recommendedName>
        <fullName evidence="9">Fungal N-terminal domain-containing protein</fullName>
    </recommendedName>
</protein>
<keyword evidence="3 6" id="KW-1133">Transmembrane helix</keyword>
<keyword evidence="8" id="KW-1185">Reference proteome</keyword>
<feature type="transmembrane region" description="Helical" evidence="6">
    <location>
        <begin position="496"/>
        <end position="517"/>
    </location>
</feature>
<evidence type="ECO:0000256" key="2">
    <source>
        <dbReference type="ARBA" id="ARBA00022692"/>
    </source>
</evidence>
<sequence>MDPLSLAAGLIGTSQLGTKLAVQLYTHAENVKPAPQELTHIATQVENLVGALSRISNLVQMQSNLFTPKLLEQINTTIDAAQFTMSRLSEMLKESNPKDPQLKNRIFWARRKDKLASMSSRLENVKMNILLIESVVNIAAASLPKLEPFKKEVLSIFVPNTNQVHAESVSDQNSRGGLFLILCEATSGLPNTMPFAKDTFISIVTKLKLPPGFVRALFTGFILRTPMSLTENWTLALSWDAESRKSRGIIHGLQSEELSRLMAHLGDTHSETCHPMNLPVILCEMLTESDSQGIKRRAAQLYDVEIKTNFHGYPKLKTAEDDLTPKTPAQEFEEMTRSLNTIISRLAFYEMRIHAKRAFIEQIDDRIKNMLIVPHRAAWFTELQSSTRYLRERLTHLRTEHQGLLFEIACNQKIAQSQLQIVYNLVAQRDNRDNRNLAEISTEIAITTKDDSFAMRTIAIMSIIFLPGTFVASFFSMSMFNWQASKAEPVVSSRFWIYWAVTLPLTIAVFLGWYIWLRTHRTNDRYNENLRTRMQTQGTRELVGIPKRHEKREWPWKKRRNSEARDEEMKAVGLGKDEATTTATDILSPGLGNFDRALMVQAKRADTIPLAPRR</sequence>
<feature type="region of interest" description="Disordered" evidence="5">
    <location>
        <begin position="555"/>
        <end position="575"/>
    </location>
</feature>
<evidence type="ECO:0000313" key="7">
    <source>
        <dbReference type="EMBL" id="KAF2728631.1"/>
    </source>
</evidence>
<reference evidence="7" key="1">
    <citation type="journal article" date="2020" name="Stud. Mycol.">
        <title>101 Dothideomycetes genomes: a test case for predicting lifestyles and emergence of pathogens.</title>
        <authorList>
            <person name="Haridas S."/>
            <person name="Albert R."/>
            <person name="Binder M."/>
            <person name="Bloem J."/>
            <person name="Labutti K."/>
            <person name="Salamov A."/>
            <person name="Andreopoulos B."/>
            <person name="Baker S."/>
            <person name="Barry K."/>
            <person name="Bills G."/>
            <person name="Bluhm B."/>
            <person name="Cannon C."/>
            <person name="Castanera R."/>
            <person name="Culley D."/>
            <person name="Daum C."/>
            <person name="Ezra D."/>
            <person name="Gonzalez J."/>
            <person name="Henrissat B."/>
            <person name="Kuo A."/>
            <person name="Liang C."/>
            <person name="Lipzen A."/>
            <person name="Lutzoni F."/>
            <person name="Magnuson J."/>
            <person name="Mondo S."/>
            <person name="Nolan M."/>
            <person name="Ohm R."/>
            <person name="Pangilinan J."/>
            <person name="Park H.-J."/>
            <person name="Ramirez L."/>
            <person name="Alfaro M."/>
            <person name="Sun H."/>
            <person name="Tritt A."/>
            <person name="Yoshinaga Y."/>
            <person name="Zwiers L.-H."/>
            <person name="Turgeon B."/>
            <person name="Goodwin S."/>
            <person name="Spatafora J."/>
            <person name="Crous P."/>
            <person name="Grigoriev I."/>
        </authorList>
    </citation>
    <scope>NUCLEOTIDE SEQUENCE</scope>
    <source>
        <strain evidence="7">CBS 125425</strain>
    </source>
</reference>
<accession>A0A9P4QPJ6</accession>
<keyword evidence="2 6" id="KW-0812">Transmembrane</keyword>
<evidence type="ECO:0000256" key="5">
    <source>
        <dbReference type="SAM" id="MobiDB-lite"/>
    </source>
</evidence>
<evidence type="ECO:0000256" key="6">
    <source>
        <dbReference type="SAM" id="Phobius"/>
    </source>
</evidence>